<evidence type="ECO:0000313" key="12">
    <source>
        <dbReference type="Proteomes" id="UP000002457"/>
    </source>
</evidence>
<dbReference type="EMBL" id="CP001338">
    <property type="protein sequence ID" value="ACL15656.1"/>
    <property type="molecule type" value="Genomic_DNA"/>
</dbReference>
<keyword evidence="6" id="KW-0902">Two-component regulatory system</keyword>
<dbReference type="Pfam" id="PF13426">
    <property type="entry name" value="PAS_9"/>
    <property type="match status" value="1"/>
</dbReference>
<evidence type="ECO:0000259" key="8">
    <source>
        <dbReference type="PROSITE" id="PS50109"/>
    </source>
</evidence>
<dbReference type="CDD" id="cd00082">
    <property type="entry name" value="HisKA"/>
    <property type="match status" value="1"/>
</dbReference>
<evidence type="ECO:0000259" key="10">
    <source>
        <dbReference type="PROSITE" id="PS50113"/>
    </source>
</evidence>
<keyword evidence="7" id="KW-1133">Transmembrane helix</keyword>
<evidence type="ECO:0000256" key="1">
    <source>
        <dbReference type="ARBA" id="ARBA00022553"/>
    </source>
</evidence>
<dbReference type="Gene3D" id="1.10.287.130">
    <property type="match status" value="1"/>
</dbReference>
<dbReference type="InterPro" id="IPR036890">
    <property type="entry name" value="HATPase_C_sf"/>
</dbReference>
<dbReference type="InterPro" id="IPR004358">
    <property type="entry name" value="Sig_transdc_His_kin-like_C"/>
</dbReference>
<keyword evidence="12" id="KW-1185">Reference proteome</keyword>
<evidence type="ECO:0000256" key="3">
    <source>
        <dbReference type="ARBA" id="ARBA00022741"/>
    </source>
</evidence>
<keyword evidence="7" id="KW-0812">Transmembrane</keyword>
<dbReference type="PROSITE" id="PS50113">
    <property type="entry name" value="PAC"/>
    <property type="match status" value="2"/>
</dbReference>
<dbReference type="PROSITE" id="PS50112">
    <property type="entry name" value="PAS"/>
    <property type="match status" value="2"/>
</dbReference>
<dbReference type="InterPro" id="IPR036097">
    <property type="entry name" value="HisK_dim/P_sf"/>
</dbReference>
<dbReference type="SUPFAM" id="SSF55785">
    <property type="entry name" value="PYP-like sensor domain (PAS domain)"/>
    <property type="match status" value="2"/>
</dbReference>
<dbReference type="eggNOG" id="arCOG02358">
    <property type="taxonomic scope" value="Archaea"/>
</dbReference>
<dbReference type="InterPro" id="IPR000700">
    <property type="entry name" value="PAS-assoc_C"/>
</dbReference>
<dbReference type="PROSITE" id="PS50109">
    <property type="entry name" value="HIS_KIN"/>
    <property type="match status" value="1"/>
</dbReference>
<dbReference type="GO" id="GO:0000155">
    <property type="term" value="F:phosphorelay sensor kinase activity"/>
    <property type="evidence" value="ECO:0007669"/>
    <property type="project" value="InterPro"/>
</dbReference>
<keyword evidence="2" id="KW-0808">Transferase</keyword>
<dbReference type="SMART" id="SM00091">
    <property type="entry name" value="PAS"/>
    <property type="match status" value="2"/>
</dbReference>
<keyword evidence="3" id="KW-0547">Nucleotide-binding</keyword>
<evidence type="ECO:0000256" key="6">
    <source>
        <dbReference type="ARBA" id="ARBA00023012"/>
    </source>
</evidence>
<protein>
    <submittedName>
        <fullName evidence="11">PAS/PAC sensor signal transduction histidine kinase</fullName>
    </submittedName>
</protein>
<dbReference type="InterPro" id="IPR007487">
    <property type="entry name" value="ABC_transpt-TYRBP-like"/>
</dbReference>
<dbReference type="GO" id="GO:0005524">
    <property type="term" value="F:ATP binding"/>
    <property type="evidence" value="ECO:0007669"/>
    <property type="project" value="UniProtKB-KW"/>
</dbReference>
<dbReference type="KEGG" id="mpl:Mpal_0273"/>
<feature type="domain" description="PAS" evidence="9">
    <location>
        <begin position="384"/>
        <end position="454"/>
    </location>
</feature>
<evidence type="ECO:0000259" key="9">
    <source>
        <dbReference type="PROSITE" id="PS50112"/>
    </source>
</evidence>
<dbReference type="SUPFAM" id="SSF55874">
    <property type="entry name" value="ATPase domain of HSP90 chaperone/DNA topoisomerase II/histidine kinase"/>
    <property type="match status" value="1"/>
</dbReference>
<dbReference type="PANTHER" id="PTHR43065">
    <property type="entry name" value="SENSOR HISTIDINE KINASE"/>
    <property type="match status" value="1"/>
</dbReference>
<dbReference type="Proteomes" id="UP000002457">
    <property type="component" value="Chromosome"/>
</dbReference>
<feature type="transmembrane region" description="Helical" evidence="7">
    <location>
        <begin position="391"/>
        <end position="410"/>
    </location>
</feature>
<dbReference type="Pfam" id="PF00989">
    <property type="entry name" value="PAS"/>
    <property type="match status" value="1"/>
</dbReference>
<dbReference type="Pfam" id="PF02518">
    <property type="entry name" value="HATPase_c"/>
    <property type="match status" value="1"/>
</dbReference>
<dbReference type="InterPro" id="IPR013767">
    <property type="entry name" value="PAS_fold"/>
</dbReference>
<dbReference type="SMART" id="SM00387">
    <property type="entry name" value="HATPase_c"/>
    <property type="match status" value="1"/>
</dbReference>
<evidence type="ECO:0000256" key="2">
    <source>
        <dbReference type="ARBA" id="ARBA00022679"/>
    </source>
</evidence>
<proteinExistence type="predicted"/>
<evidence type="ECO:0000313" key="11">
    <source>
        <dbReference type="EMBL" id="ACL15656.1"/>
    </source>
</evidence>
<keyword evidence="4 11" id="KW-0418">Kinase</keyword>
<dbReference type="GeneID" id="25394080"/>
<dbReference type="OrthoDB" id="115915at2157"/>
<keyword evidence="7" id="KW-0472">Membrane</keyword>
<accession>B8GJ83</accession>
<dbReference type="STRING" id="521011.Mpal_0273"/>
<dbReference type="NCBIfam" id="TIGR00229">
    <property type="entry name" value="sensory_box"/>
    <property type="match status" value="2"/>
</dbReference>
<dbReference type="SUPFAM" id="SSF47384">
    <property type="entry name" value="Homodimeric domain of signal transducing histidine kinase"/>
    <property type="match status" value="1"/>
</dbReference>
<dbReference type="SMART" id="SM00086">
    <property type="entry name" value="PAC"/>
    <property type="match status" value="2"/>
</dbReference>
<dbReference type="InterPro" id="IPR001610">
    <property type="entry name" value="PAC"/>
</dbReference>
<feature type="domain" description="PAS" evidence="9">
    <location>
        <begin position="550"/>
        <end position="594"/>
    </location>
</feature>
<dbReference type="PRINTS" id="PR00344">
    <property type="entry name" value="BCTRLSENSOR"/>
</dbReference>
<dbReference type="Gene3D" id="3.40.50.2300">
    <property type="match status" value="2"/>
</dbReference>
<reference evidence="11 12" key="1">
    <citation type="journal article" date="2015" name="Genome Announc.">
        <title>Complete Genome Sequence of Methanosphaerula palustris E1-9CT, a Hydrogenotrophic Methanogen Isolated from a Minerotrophic Fen Peatland.</title>
        <authorList>
            <person name="Cadillo-Quiroz H."/>
            <person name="Browne P."/>
            <person name="Kyrpides N."/>
            <person name="Woyke T."/>
            <person name="Goodwin L."/>
            <person name="Detter C."/>
            <person name="Yavitt J.B."/>
            <person name="Zinder S.H."/>
        </authorList>
    </citation>
    <scope>NUCLEOTIDE SEQUENCE [LARGE SCALE GENOMIC DNA]</scope>
    <source>
        <strain evidence="12">ATCC BAA-1556 / DSM 19958 / E1-9c</strain>
    </source>
</reference>
<dbReference type="CDD" id="cd00130">
    <property type="entry name" value="PAS"/>
    <property type="match status" value="2"/>
</dbReference>
<dbReference type="Gene3D" id="3.30.565.10">
    <property type="entry name" value="Histidine kinase-like ATPase, C-terminal domain"/>
    <property type="match status" value="1"/>
</dbReference>
<gene>
    <name evidence="11" type="ordered locus">Mpal_0273</name>
</gene>
<keyword evidence="1" id="KW-0597">Phosphoprotein</keyword>
<dbReference type="HOGENOM" id="CLU_000445_89_20_2"/>
<organism evidence="11 12">
    <name type="scientific">Methanosphaerula palustris (strain ATCC BAA-1556 / DSM 19958 / E1-9c)</name>
    <dbReference type="NCBI Taxonomy" id="521011"/>
    <lineage>
        <taxon>Archaea</taxon>
        <taxon>Methanobacteriati</taxon>
        <taxon>Methanobacteriota</taxon>
        <taxon>Stenosarchaea group</taxon>
        <taxon>Methanomicrobia</taxon>
        <taxon>Methanomicrobiales</taxon>
        <taxon>Methanoregulaceae</taxon>
        <taxon>Methanosphaerula</taxon>
    </lineage>
</organism>
<feature type="domain" description="Histidine kinase" evidence="8">
    <location>
        <begin position="693"/>
        <end position="908"/>
    </location>
</feature>
<name>B8GJ83_METPE</name>
<sequence precursor="true">MWISPQGRSLLCSLLCALVFLTMTPAVAGAYPQTQSVLIIHSYHQGFAWTDEVTTGINEVLTPNGTLDMPVEFMDTKRYHDEAYFRALFSFYQVKYAGKPPDLILADEEDAYNFLLQHHDVLFPGVPVVFIGVNYVPGTAQPPRPDFTGVLEDYQINRTIDLALRLHPGTKNLVIINDNVTSAGVANQQILKPVLPAYAERMNIRFISNVTLQELGDQVAAIDKDSIVLLLTFNQDREGRTVSYDESAATIAANCNVPVYGVWDFYLGKGIVGGMMTTGEIQGKIAGQMAQEILAGRNVTDIPVTIARPDAGIFDYQQLQRFNIDPIDLPAGSVIINQPSNMMVFPKMTVMVTILLCIGLFVIILALFTTNRRTHTARERLRISEERFRSIFDLPLIGIAIIASGGQMLMANKRLCSITGFSHAEVMKRTWRDLSLQEDLPGEEARIAEMYRGEQETFSVEKRLIRQDGQVIAIEEAVAVVKHTDGSADYFVVVISDITRRKQVEEELHQHQQHLEEQVMRRTADLETAIARLTTEVQERRRTETLLAAEKERLAITLQSIADGVITTDAAGLVRMMNPVAEELTGWRQEEAMGLPLARVFVTGDEVPRDETEPSPSIAVQSSGTPSRLWGSRLLRTDGTWHTIAASSAEVPGHEGDQGGSIIVFQDITSLRQMEEELLRNQKIESLGVLAGGIAHDFNNILTIIVGHLELAGMDLADDDPVTLQLNKATRALFRARGLTTQLLTFAQGGAPVRTVSYLSDMIEETATFALRGSKSRALFRLSASLPAVDVDLDQISQVVSNLVMNADQAMPAGGTVIITGEVVTQAKGTLSLPSGEYVAISVEDTGIGIPSDLMGKIFDPYYSTHSVGRGLGLSSSLSIIRNHGGGIEVHSVIGEGSTFTFYLPVNGSRSPGTNTV</sequence>
<dbReference type="InterPro" id="IPR035965">
    <property type="entry name" value="PAS-like_dom_sf"/>
</dbReference>
<keyword evidence="5" id="KW-0067">ATP-binding</keyword>
<dbReference type="RefSeq" id="WP_012616975.1">
    <property type="nucleotide sequence ID" value="NC_011832.1"/>
</dbReference>
<evidence type="ECO:0000256" key="4">
    <source>
        <dbReference type="ARBA" id="ARBA00022777"/>
    </source>
</evidence>
<evidence type="ECO:0000256" key="7">
    <source>
        <dbReference type="SAM" id="Phobius"/>
    </source>
</evidence>
<evidence type="ECO:0000256" key="5">
    <source>
        <dbReference type="ARBA" id="ARBA00022840"/>
    </source>
</evidence>
<feature type="domain" description="PAC" evidence="10">
    <location>
        <begin position="458"/>
        <end position="510"/>
    </location>
</feature>
<dbReference type="Gene3D" id="3.30.450.20">
    <property type="entry name" value="PAS domain"/>
    <property type="match status" value="2"/>
</dbReference>
<dbReference type="GO" id="GO:0006355">
    <property type="term" value="P:regulation of DNA-templated transcription"/>
    <property type="evidence" value="ECO:0007669"/>
    <property type="project" value="InterPro"/>
</dbReference>
<dbReference type="AlphaFoldDB" id="B8GJ83"/>
<feature type="domain" description="PAC" evidence="10">
    <location>
        <begin position="628"/>
        <end position="680"/>
    </location>
</feature>
<dbReference type="InterPro" id="IPR003661">
    <property type="entry name" value="HisK_dim/P_dom"/>
</dbReference>
<dbReference type="SMART" id="SM00388">
    <property type="entry name" value="HisKA"/>
    <property type="match status" value="1"/>
</dbReference>
<dbReference type="Pfam" id="PF04392">
    <property type="entry name" value="ABC_sub_bind"/>
    <property type="match status" value="1"/>
</dbReference>
<feature type="transmembrane region" description="Helical" evidence="7">
    <location>
        <begin position="348"/>
        <end position="370"/>
    </location>
</feature>
<dbReference type="InterPro" id="IPR000014">
    <property type="entry name" value="PAS"/>
</dbReference>
<dbReference type="InterPro" id="IPR005467">
    <property type="entry name" value="His_kinase_dom"/>
</dbReference>
<dbReference type="InterPro" id="IPR003594">
    <property type="entry name" value="HATPase_dom"/>
</dbReference>
<dbReference type="PANTHER" id="PTHR43065:SF42">
    <property type="entry name" value="TWO-COMPONENT SENSOR PPRA"/>
    <property type="match status" value="1"/>
</dbReference>